<dbReference type="InterPro" id="IPR002110">
    <property type="entry name" value="Ankyrin_rpt"/>
</dbReference>
<feature type="repeat" description="ANK" evidence="3">
    <location>
        <begin position="160"/>
        <end position="192"/>
    </location>
</feature>
<evidence type="ECO:0000256" key="2">
    <source>
        <dbReference type="ARBA" id="ARBA00023043"/>
    </source>
</evidence>
<sequence>MSNESNLIKPKTAERYENSIVLSWKHEIIIDSEQFQLQILNDFKEWITLYKGNRTQYTVRNLAPSQVYTFRIKLESTDWLVFRSGTHTGPFYTNRHLMSAIRSQKFGLIRKIIKARHDLLEIENKKCNTPLVHAILDNDLKMVNLLLHLGSDINKPLTYSNKTPLMVAISHGFFELVKFLVNKGAYLNDKDINGLGILHIAVDSGNYEIVQYFVELGLDVNAMDRHGLTPLLRAGKVNVMLIVSYVKFLFYLPPRPY</sequence>
<dbReference type="Proteomes" id="UP001431783">
    <property type="component" value="Unassembled WGS sequence"/>
</dbReference>
<protein>
    <submittedName>
        <fullName evidence="4">Uncharacterized protein</fullName>
    </submittedName>
</protein>
<dbReference type="InterPro" id="IPR036770">
    <property type="entry name" value="Ankyrin_rpt-contain_sf"/>
</dbReference>
<dbReference type="PROSITE" id="PS50088">
    <property type="entry name" value="ANK_REPEAT"/>
    <property type="match status" value="3"/>
</dbReference>
<gene>
    <name evidence="4" type="ORF">WA026_012059</name>
</gene>
<evidence type="ECO:0000256" key="3">
    <source>
        <dbReference type="PROSITE-ProRule" id="PRU00023"/>
    </source>
</evidence>
<dbReference type="SUPFAM" id="SSF49265">
    <property type="entry name" value="Fibronectin type III"/>
    <property type="match status" value="1"/>
</dbReference>
<comment type="caution">
    <text evidence="4">The sequence shown here is derived from an EMBL/GenBank/DDBJ whole genome shotgun (WGS) entry which is preliminary data.</text>
</comment>
<evidence type="ECO:0000256" key="1">
    <source>
        <dbReference type="ARBA" id="ARBA00022737"/>
    </source>
</evidence>
<dbReference type="EMBL" id="JARQZJ010000126">
    <property type="protein sequence ID" value="KAK9890710.1"/>
    <property type="molecule type" value="Genomic_DNA"/>
</dbReference>
<feature type="repeat" description="ANK" evidence="3">
    <location>
        <begin position="126"/>
        <end position="154"/>
    </location>
</feature>
<accession>A0AAW1V7P4</accession>
<reference evidence="4 5" key="1">
    <citation type="submission" date="2023-03" db="EMBL/GenBank/DDBJ databases">
        <title>Genome insight into feeding habits of ladybird beetles.</title>
        <authorList>
            <person name="Li H.-S."/>
            <person name="Huang Y.-H."/>
            <person name="Pang H."/>
        </authorList>
    </citation>
    <scope>NUCLEOTIDE SEQUENCE [LARGE SCALE GENOMIC DNA]</scope>
    <source>
        <strain evidence="4">SYSU_2023b</strain>
        <tissue evidence="4">Whole body</tissue>
    </source>
</reference>
<evidence type="ECO:0000313" key="5">
    <source>
        <dbReference type="Proteomes" id="UP001431783"/>
    </source>
</evidence>
<dbReference type="PROSITE" id="PS50297">
    <property type="entry name" value="ANK_REP_REGION"/>
    <property type="match status" value="3"/>
</dbReference>
<name>A0AAW1V7P4_9CUCU</name>
<dbReference type="InterPro" id="IPR036116">
    <property type="entry name" value="FN3_sf"/>
</dbReference>
<keyword evidence="2 3" id="KW-0040">ANK repeat</keyword>
<dbReference type="AlphaFoldDB" id="A0AAW1V7P4"/>
<dbReference type="PANTHER" id="PTHR24180:SF45">
    <property type="entry name" value="POLY [ADP-RIBOSE] POLYMERASE TANKYRASE"/>
    <property type="match status" value="1"/>
</dbReference>
<dbReference type="Gene3D" id="2.60.40.10">
    <property type="entry name" value="Immunoglobulins"/>
    <property type="match status" value="1"/>
</dbReference>
<dbReference type="PANTHER" id="PTHR24180">
    <property type="entry name" value="CYCLIN-DEPENDENT KINASE INHIBITOR 2C-RELATED"/>
    <property type="match status" value="1"/>
</dbReference>
<evidence type="ECO:0000313" key="4">
    <source>
        <dbReference type="EMBL" id="KAK9890710.1"/>
    </source>
</evidence>
<dbReference type="Gene3D" id="1.25.40.20">
    <property type="entry name" value="Ankyrin repeat-containing domain"/>
    <property type="match status" value="1"/>
</dbReference>
<dbReference type="CDD" id="cd00063">
    <property type="entry name" value="FN3"/>
    <property type="match status" value="1"/>
</dbReference>
<dbReference type="InterPro" id="IPR013783">
    <property type="entry name" value="Ig-like_fold"/>
</dbReference>
<organism evidence="4 5">
    <name type="scientific">Henosepilachna vigintioctopunctata</name>
    <dbReference type="NCBI Taxonomy" id="420089"/>
    <lineage>
        <taxon>Eukaryota</taxon>
        <taxon>Metazoa</taxon>
        <taxon>Ecdysozoa</taxon>
        <taxon>Arthropoda</taxon>
        <taxon>Hexapoda</taxon>
        <taxon>Insecta</taxon>
        <taxon>Pterygota</taxon>
        <taxon>Neoptera</taxon>
        <taxon>Endopterygota</taxon>
        <taxon>Coleoptera</taxon>
        <taxon>Polyphaga</taxon>
        <taxon>Cucujiformia</taxon>
        <taxon>Coccinelloidea</taxon>
        <taxon>Coccinellidae</taxon>
        <taxon>Epilachninae</taxon>
        <taxon>Epilachnini</taxon>
        <taxon>Henosepilachna</taxon>
    </lineage>
</organism>
<feature type="repeat" description="ANK" evidence="3">
    <location>
        <begin position="193"/>
        <end position="225"/>
    </location>
</feature>
<dbReference type="SMART" id="SM00248">
    <property type="entry name" value="ANK"/>
    <property type="match status" value="3"/>
</dbReference>
<dbReference type="SUPFAM" id="SSF48403">
    <property type="entry name" value="Ankyrin repeat"/>
    <property type="match status" value="1"/>
</dbReference>
<keyword evidence="5" id="KW-1185">Reference proteome</keyword>
<keyword evidence="1" id="KW-0677">Repeat</keyword>
<dbReference type="Pfam" id="PF12796">
    <property type="entry name" value="Ank_2"/>
    <property type="match status" value="1"/>
</dbReference>
<proteinExistence type="predicted"/>
<dbReference type="Pfam" id="PF13637">
    <property type="entry name" value="Ank_4"/>
    <property type="match status" value="1"/>
</dbReference>
<dbReference type="InterPro" id="IPR051637">
    <property type="entry name" value="Ank_repeat_dom-contain_49"/>
</dbReference>
<dbReference type="InterPro" id="IPR003961">
    <property type="entry name" value="FN3_dom"/>
</dbReference>